<accession>A0A5R9QIP4</accession>
<feature type="binding site" evidence="9">
    <location>
        <position position="45"/>
    </location>
    <ligand>
        <name>S-adenosyl-L-methionine</name>
        <dbReference type="ChEBI" id="CHEBI:59789"/>
    </ligand>
</feature>
<dbReference type="EMBL" id="QLAG01000002">
    <property type="protein sequence ID" value="TLX65137.1"/>
    <property type="molecule type" value="Genomic_DNA"/>
</dbReference>
<keyword evidence="7 9" id="KW-0808">Transferase</keyword>
<dbReference type="FunFam" id="3.40.50.150:FF:000101">
    <property type="entry name" value="Thiopurine S-methyltransferase"/>
    <property type="match status" value="1"/>
</dbReference>
<dbReference type="PANTHER" id="PTHR10259">
    <property type="entry name" value="THIOPURINE S-METHYLTRANSFERASE"/>
    <property type="match status" value="1"/>
</dbReference>
<evidence type="ECO:0000313" key="11">
    <source>
        <dbReference type="Proteomes" id="UP000306753"/>
    </source>
</evidence>
<dbReference type="SUPFAM" id="SSF53335">
    <property type="entry name" value="S-adenosyl-L-methionine-dependent methyltransferases"/>
    <property type="match status" value="1"/>
</dbReference>
<evidence type="ECO:0000256" key="7">
    <source>
        <dbReference type="ARBA" id="ARBA00022679"/>
    </source>
</evidence>
<keyword evidence="11" id="KW-1185">Reference proteome</keyword>
<dbReference type="AlphaFoldDB" id="A0A5R9QIP4"/>
<comment type="similarity">
    <text evidence="3 9">Belongs to the class I-like SAM-binding methyltransferase superfamily. TPMT family.</text>
</comment>
<dbReference type="GO" id="GO:0005737">
    <property type="term" value="C:cytoplasm"/>
    <property type="evidence" value="ECO:0007669"/>
    <property type="project" value="UniProtKB-SubCell"/>
</dbReference>
<feature type="binding site" evidence="9">
    <location>
        <position position="66"/>
    </location>
    <ligand>
        <name>S-adenosyl-L-methionine</name>
        <dbReference type="ChEBI" id="CHEBI:59789"/>
    </ligand>
</feature>
<name>A0A5R9QIP4_9GAMM</name>
<evidence type="ECO:0000256" key="9">
    <source>
        <dbReference type="HAMAP-Rule" id="MF_00812"/>
    </source>
</evidence>
<comment type="caution">
    <text evidence="10">The sequence shown here is derived from an EMBL/GenBank/DDBJ whole genome shotgun (WGS) entry which is preliminary data.</text>
</comment>
<dbReference type="Pfam" id="PF05724">
    <property type="entry name" value="TPMT"/>
    <property type="match status" value="1"/>
</dbReference>
<comment type="subcellular location">
    <subcellularLocation>
        <location evidence="2 9">Cytoplasm</location>
    </subcellularLocation>
</comment>
<proteinExistence type="inferred from homology"/>
<evidence type="ECO:0000256" key="6">
    <source>
        <dbReference type="ARBA" id="ARBA00022603"/>
    </source>
</evidence>
<reference evidence="10 11" key="1">
    <citation type="journal article" date="2017" name="Eur. J. Clin. Microbiol. Infect. Dis.">
        <title>Uncommonly isolated clinical Pseudomonas: identification and phylogenetic assignation.</title>
        <authorList>
            <person name="Mulet M."/>
            <person name="Gomila M."/>
            <person name="Ramirez A."/>
            <person name="Cardew S."/>
            <person name="Moore E.R."/>
            <person name="Lalucat J."/>
            <person name="Garcia-Valdes E."/>
        </authorList>
    </citation>
    <scope>NUCLEOTIDE SEQUENCE [LARGE SCALE GENOMIC DNA]</scope>
    <source>
        <strain evidence="10 11">SD129</strain>
    </source>
</reference>
<keyword evidence="6 9" id="KW-0489">Methyltransferase</keyword>
<dbReference type="RefSeq" id="WP_138410790.1">
    <property type="nucleotide sequence ID" value="NZ_QLAG01000002.1"/>
</dbReference>
<feature type="binding site" evidence="9">
    <location>
        <position position="10"/>
    </location>
    <ligand>
        <name>S-adenosyl-L-methionine</name>
        <dbReference type="ChEBI" id="CHEBI:59789"/>
    </ligand>
</feature>
<dbReference type="HAMAP" id="MF_00812">
    <property type="entry name" value="Thiopur_methtran"/>
    <property type="match status" value="1"/>
</dbReference>
<comment type="catalytic activity">
    <reaction evidence="1 9">
        <text>S-adenosyl-L-methionine + a thiopurine = S-adenosyl-L-homocysteine + a thiopurine S-methylether.</text>
        <dbReference type="EC" id="2.1.1.67"/>
    </reaction>
</comment>
<dbReference type="PANTHER" id="PTHR10259:SF11">
    <property type="entry name" value="THIOPURINE S-METHYLTRANSFERASE"/>
    <property type="match status" value="1"/>
</dbReference>
<dbReference type="PIRSF" id="PIRSF023956">
    <property type="entry name" value="Thiopurine_S-methyltransferase"/>
    <property type="match status" value="1"/>
</dbReference>
<dbReference type="NCBIfam" id="NF009732">
    <property type="entry name" value="PRK13255.1"/>
    <property type="match status" value="1"/>
</dbReference>
<evidence type="ECO:0000256" key="2">
    <source>
        <dbReference type="ARBA" id="ARBA00004496"/>
    </source>
</evidence>
<dbReference type="InterPro" id="IPR029063">
    <property type="entry name" value="SAM-dependent_MTases_sf"/>
</dbReference>
<protein>
    <recommendedName>
        <fullName evidence="4 9">Thiopurine S-methyltransferase</fullName>
        <ecNumber evidence="4 9">2.1.1.67</ecNumber>
    </recommendedName>
    <alternativeName>
        <fullName evidence="9">Thiopurine methyltransferase</fullName>
    </alternativeName>
</protein>
<dbReference type="GO" id="GO:0008119">
    <property type="term" value="F:thiopurine S-methyltransferase activity"/>
    <property type="evidence" value="ECO:0007669"/>
    <property type="project" value="UniProtKB-UniRule"/>
</dbReference>
<dbReference type="EC" id="2.1.1.67" evidence="4 9"/>
<dbReference type="NCBIfam" id="TIGR03840">
    <property type="entry name" value="TMPT_Se_Te"/>
    <property type="match status" value="1"/>
</dbReference>
<feature type="binding site" evidence="9">
    <location>
        <position position="123"/>
    </location>
    <ligand>
        <name>S-adenosyl-L-methionine</name>
        <dbReference type="ChEBI" id="CHEBI:59789"/>
    </ligand>
</feature>
<dbReference type="GO" id="GO:0010038">
    <property type="term" value="P:response to metal ion"/>
    <property type="evidence" value="ECO:0007669"/>
    <property type="project" value="InterPro"/>
</dbReference>
<dbReference type="PROSITE" id="PS51585">
    <property type="entry name" value="SAM_MT_TPMT"/>
    <property type="match status" value="1"/>
</dbReference>
<evidence type="ECO:0000256" key="4">
    <source>
        <dbReference type="ARBA" id="ARBA00011905"/>
    </source>
</evidence>
<organism evidence="10 11">
    <name type="scientific">Stutzerimonas nosocomialis</name>
    <dbReference type="NCBI Taxonomy" id="1056496"/>
    <lineage>
        <taxon>Bacteria</taxon>
        <taxon>Pseudomonadati</taxon>
        <taxon>Pseudomonadota</taxon>
        <taxon>Gammaproteobacteria</taxon>
        <taxon>Pseudomonadales</taxon>
        <taxon>Pseudomonadaceae</taxon>
        <taxon>Stutzerimonas</taxon>
    </lineage>
</organism>
<keyword evidence="5 9" id="KW-0963">Cytoplasm</keyword>
<dbReference type="InterPro" id="IPR025835">
    <property type="entry name" value="Thiopurine_S-MeTrfase"/>
</dbReference>
<dbReference type="InterPro" id="IPR022474">
    <property type="entry name" value="Thiopur_S-MeTfrase_Se/Te_detox"/>
</dbReference>
<dbReference type="GO" id="GO:0032259">
    <property type="term" value="P:methylation"/>
    <property type="evidence" value="ECO:0007669"/>
    <property type="project" value="UniProtKB-KW"/>
</dbReference>
<evidence type="ECO:0000256" key="5">
    <source>
        <dbReference type="ARBA" id="ARBA00022490"/>
    </source>
</evidence>
<dbReference type="Gene3D" id="3.40.50.150">
    <property type="entry name" value="Vaccinia Virus protein VP39"/>
    <property type="match status" value="1"/>
</dbReference>
<keyword evidence="8 9" id="KW-0949">S-adenosyl-L-methionine</keyword>
<sequence length="217" mass="24588">MQADFWLERWAQQQIGFHLDRVNPYLLAHWPGMQVPRGSRVLVPLCGKSLDLAWLAGQGFVVMGVELAREAVDAFFEEHRLTPSMRRQGAFEVFQAGAIELWCGDFFDLGAEDLAGCRACYDRAALIALPAGMRRRYADCLTQRLPSGTQGLLVTLDYDQSQMDGPPFAVPDAQVQALLGQWQPERLAEADVLGENRKFHQRGVPWLRESVYRLLRR</sequence>
<dbReference type="Proteomes" id="UP000306753">
    <property type="component" value="Unassembled WGS sequence"/>
</dbReference>
<evidence type="ECO:0000256" key="8">
    <source>
        <dbReference type="ARBA" id="ARBA00022691"/>
    </source>
</evidence>
<evidence type="ECO:0000256" key="1">
    <source>
        <dbReference type="ARBA" id="ARBA00000903"/>
    </source>
</evidence>
<dbReference type="InterPro" id="IPR008854">
    <property type="entry name" value="TPMT"/>
</dbReference>
<evidence type="ECO:0000256" key="3">
    <source>
        <dbReference type="ARBA" id="ARBA00008145"/>
    </source>
</evidence>
<gene>
    <name evidence="9" type="primary">tpm</name>
    <name evidence="10" type="ORF">DN820_02165</name>
</gene>
<evidence type="ECO:0000313" key="10">
    <source>
        <dbReference type="EMBL" id="TLX65137.1"/>
    </source>
</evidence>